<dbReference type="GO" id="GO:0003723">
    <property type="term" value="F:RNA binding"/>
    <property type="evidence" value="ECO:0007669"/>
    <property type="project" value="UniProtKB-UniRule"/>
</dbReference>
<dbReference type="PANTHER" id="PTHR22807">
    <property type="entry name" value="NOP2 YEAST -RELATED NOL1/NOP2/FMU SUN DOMAIN-CONTAINING"/>
    <property type="match status" value="1"/>
</dbReference>
<comment type="similarity">
    <text evidence="1 6">Belongs to the class I-like SAM-binding methyltransferase superfamily. RsmB/NOP family.</text>
</comment>
<dbReference type="InterPro" id="IPR001678">
    <property type="entry name" value="MeTrfase_RsmB-F_NOP2_dom"/>
</dbReference>
<comment type="caution">
    <text evidence="6">Lacks conserved residue(s) required for the propagation of feature annotation.</text>
</comment>
<dbReference type="Pfam" id="PF22458">
    <property type="entry name" value="RsmF-B_ferredox"/>
    <property type="match status" value="1"/>
</dbReference>
<dbReference type="InterPro" id="IPR054728">
    <property type="entry name" value="RsmB-like_ferredoxin"/>
</dbReference>
<protein>
    <submittedName>
        <fullName evidence="8">16S rRNA (Cytosine967-C5)-methyltransferase</fullName>
    </submittedName>
</protein>
<dbReference type="PROSITE" id="PS51686">
    <property type="entry name" value="SAM_MT_RSMB_NOP"/>
    <property type="match status" value="1"/>
</dbReference>
<dbReference type="PANTHER" id="PTHR22807:SF53">
    <property type="entry name" value="RIBOSOMAL RNA SMALL SUBUNIT METHYLTRANSFERASE B-RELATED"/>
    <property type="match status" value="1"/>
</dbReference>
<organism evidence="8 9">
    <name type="scientific">Oceanibaculum indicum</name>
    <dbReference type="NCBI Taxonomy" id="526216"/>
    <lineage>
        <taxon>Bacteria</taxon>
        <taxon>Pseudomonadati</taxon>
        <taxon>Pseudomonadota</taxon>
        <taxon>Alphaproteobacteria</taxon>
        <taxon>Rhodospirillales</taxon>
        <taxon>Oceanibaculaceae</taxon>
        <taxon>Oceanibaculum</taxon>
    </lineage>
</organism>
<evidence type="ECO:0000313" key="9">
    <source>
        <dbReference type="Proteomes" id="UP000277424"/>
    </source>
</evidence>
<feature type="domain" description="SAM-dependent MTase RsmB/NOP-type" evidence="7">
    <location>
        <begin position="156"/>
        <end position="439"/>
    </location>
</feature>
<evidence type="ECO:0000256" key="5">
    <source>
        <dbReference type="ARBA" id="ARBA00022884"/>
    </source>
</evidence>
<dbReference type="Pfam" id="PF01189">
    <property type="entry name" value="Methyltr_RsmB-F"/>
    <property type="match status" value="1"/>
</dbReference>
<dbReference type="AlphaFoldDB" id="A0A420WB22"/>
<comment type="caution">
    <text evidence="8">The sequence shown here is derived from an EMBL/GenBank/DDBJ whole genome shotgun (WGS) entry which is preliminary data.</text>
</comment>
<feature type="active site" description="Nucleophile" evidence="6">
    <location>
        <position position="370"/>
    </location>
</feature>
<sequence>MTPGARITAAIEVLEAVTAGDVPAPVDSVLGNYLKQRRYIGSKDRTAIQALVYGIFRRRARLGWWLERAKAKALPRNLLIAHLLLIEKLTGPQLRSHFDGRHYHPYPLEGGETVLADRLEGKSIDHPDMPEAVLLECPGWAEAGLRAALGERFTEEMRALNDEASTDLRVNALVGTQEDAIAALKRDGIFSKPALYSPVGLRLGGRPALGGTEALKSGLVEIQDEGSQLLALLVGARPGMQVVDFCAGAGGKTLAMAARMENKGRIVACDVHAKRLERLTLRQRRAQAHNIERRPLTSERDPWVKRHKGKFDRVLIDAPCTGTGTWRRNPDAKWGRGGLDLAEMTSLQSAILESAARLVKPGGRLVYATCSLLAAENEDRISAFLADHPDFKQMSIFDIWQETVGTEAPPEGSVVESSLRLTPARHGTDGFVAAVLERAPAAKDEAVEDAPEE</sequence>
<dbReference type="InterPro" id="IPR029063">
    <property type="entry name" value="SAM-dependent_MTases_sf"/>
</dbReference>
<gene>
    <name evidence="8" type="ORF">BCL74_2672</name>
</gene>
<evidence type="ECO:0000256" key="3">
    <source>
        <dbReference type="ARBA" id="ARBA00022679"/>
    </source>
</evidence>
<feature type="binding site" evidence="6">
    <location>
        <position position="317"/>
    </location>
    <ligand>
        <name>S-adenosyl-L-methionine</name>
        <dbReference type="ChEBI" id="CHEBI:59789"/>
    </ligand>
</feature>
<dbReference type="Proteomes" id="UP000277424">
    <property type="component" value="Unassembled WGS sequence"/>
</dbReference>
<dbReference type="PROSITE" id="PS01153">
    <property type="entry name" value="NOL1_NOP2_SUN"/>
    <property type="match status" value="1"/>
</dbReference>
<dbReference type="GO" id="GO:0008173">
    <property type="term" value="F:RNA methyltransferase activity"/>
    <property type="evidence" value="ECO:0007669"/>
    <property type="project" value="InterPro"/>
</dbReference>
<dbReference type="RefSeq" id="WP_121220741.1">
    <property type="nucleotide sequence ID" value="NZ_RBIG01000003.1"/>
</dbReference>
<dbReference type="OrthoDB" id="9810297at2"/>
<evidence type="ECO:0000256" key="6">
    <source>
        <dbReference type="PROSITE-ProRule" id="PRU01023"/>
    </source>
</evidence>
<evidence type="ECO:0000313" key="8">
    <source>
        <dbReference type="EMBL" id="RKQ68197.1"/>
    </source>
</evidence>
<proteinExistence type="inferred from homology"/>
<accession>A0A420WB22</accession>
<evidence type="ECO:0000256" key="4">
    <source>
        <dbReference type="ARBA" id="ARBA00022691"/>
    </source>
</evidence>
<dbReference type="EMBL" id="RBIG01000003">
    <property type="protein sequence ID" value="RKQ68197.1"/>
    <property type="molecule type" value="Genomic_DNA"/>
</dbReference>
<dbReference type="InterPro" id="IPR023267">
    <property type="entry name" value="RCMT"/>
</dbReference>
<keyword evidence="4 6" id="KW-0949">S-adenosyl-L-methionine</keyword>
<dbReference type="InterPro" id="IPR049560">
    <property type="entry name" value="MeTrfase_RsmB-F_NOP2_cat"/>
</dbReference>
<dbReference type="CDD" id="cd02440">
    <property type="entry name" value="AdoMet_MTases"/>
    <property type="match status" value="1"/>
</dbReference>
<feature type="binding site" evidence="6">
    <location>
        <position position="270"/>
    </location>
    <ligand>
        <name>S-adenosyl-L-methionine</name>
        <dbReference type="ChEBI" id="CHEBI:59789"/>
    </ligand>
</feature>
<dbReference type="Gene3D" id="3.40.50.150">
    <property type="entry name" value="Vaccinia Virus protein VP39"/>
    <property type="match status" value="1"/>
</dbReference>
<dbReference type="PRINTS" id="PR02008">
    <property type="entry name" value="RCMTFAMILY"/>
</dbReference>
<evidence type="ECO:0000259" key="7">
    <source>
        <dbReference type="PROSITE" id="PS51686"/>
    </source>
</evidence>
<dbReference type="Gene3D" id="3.30.70.1170">
    <property type="entry name" value="Sun protein, domain 3"/>
    <property type="match status" value="1"/>
</dbReference>
<keyword evidence="3 6" id="KW-0808">Transferase</keyword>
<reference evidence="8 9" key="1">
    <citation type="submission" date="2018-10" db="EMBL/GenBank/DDBJ databases">
        <title>Comparative analysis of microorganisms from saline springs in Andes Mountain Range, Colombia.</title>
        <authorList>
            <person name="Rubin E."/>
        </authorList>
    </citation>
    <scope>NUCLEOTIDE SEQUENCE [LARGE SCALE GENOMIC DNA]</scope>
    <source>
        <strain evidence="8 9">USBA 36</strain>
    </source>
</reference>
<keyword evidence="5 6" id="KW-0694">RNA-binding</keyword>
<evidence type="ECO:0000256" key="1">
    <source>
        <dbReference type="ARBA" id="ARBA00007494"/>
    </source>
</evidence>
<evidence type="ECO:0000256" key="2">
    <source>
        <dbReference type="ARBA" id="ARBA00022603"/>
    </source>
</evidence>
<dbReference type="InterPro" id="IPR018314">
    <property type="entry name" value="RsmB/NOL1/NOP2-like_CS"/>
</dbReference>
<dbReference type="GO" id="GO:0001510">
    <property type="term" value="P:RNA methylation"/>
    <property type="evidence" value="ECO:0007669"/>
    <property type="project" value="InterPro"/>
</dbReference>
<keyword evidence="2 6" id="KW-0489">Methyltransferase</keyword>
<name>A0A420WB22_9PROT</name>
<dbReference type="SUPFAM" id="SSF53335">
    <property type="entry name" value="S-adenosyl-L-methionine-dependent methyltransferases"/>
    <property type="match status" value="1"/>
</dbReference>